<sequence length="443" mass="49651">MTAVRFAVLALVATLLAVAPTPVTTEHAEAAKATKGYRAPEGPFFNNPRGSQAAKFRIERQVLAAIRATPKRSTIRIALYSFDRMPVAEALAAAHRRGVKVQLLLNDHQDTKAMKYLRARLGTNRWASSFIYKCRSGCRSATPDRNLHSKFYTFTEAGKSKRVLMVGSANMMLNAHVHQWNDLFITSGRRAMFDQYVALFNDMKRDWSTKRPAYTFCGTPRAGEGQACDEAVDKFTTQVFPRTSNRRDDPVLEILDRVQCVTDGRRTKLDLSMHSMRGQRGNYLAAALRQKYAEGCQVRVDYGLIGFRTKQVLGKQTPRGRVPLRSTGFDRNGDGEVELYTHQKYLVIRGTYAGRPRTSLTFTGSSNWAGLGTAQDEVLFSIRGAGVARKYVRNFDLMWKGRGNSRPAYTTTYASFRSLIGMPTRVTSVEPDGLRPGATWEDD</sequence>
<organism evidence="9 10">
    <name type="scientific">Nocardioides flavescens</name>
    <dbReference type="NCBI Taxonomy" id="2691959"/>
    <lineage>
        <taxon>Bacteria</taxon>
        <taxon>Bacillati</taxon>
        <taxon>Actinomycetota</taxon>
        <taxon>Actinomycetes</taxon>
        <taxon>Propionibacteriales</taxon>
        <taxon>Nocardioidaceae</taxon>
        <taxon>Nocardioides</taxon>
    </lineage>
</organism>
<dbReference type="InterPro" id="IPR051406">
    <property type="entry name" value="PLD_domain"/>
</dbReference>
<dbReference type="SUPFAM" id="SSF56024">
    <property type="entry name" value="Phospholipase D/nuclease"/>
    <property type="match status" value="2"/>
</dbReference>
<dbReference type="Pfam" id="PF13091">
    <property type="entry name" value="PLDc_2"/>
    <property type="match status" value="1"/>
</dbReference>
<dbReference type="Gene3D" id="3.30.870.10">
    <property type="entry name" value="Endonuclease Chain A"/>
    <property type="match status" value="2"/>
</dbReference>
<gene>
    <name evidence="9" type="ORF">GRQ65_16750</name>
</gene>
<dbReference type="GO" id="GO:0016891">
    <property type="term" value="F:RNA endonuclease activity producing 5'-phosphomonoesters, hydrolytic mechanism"/>
    <property type="evidence" value="ECO:0007669"/>
    <property type="project" value="TreeGrafter"/>
</dbReference>
<feature type="signal peptide" evidence="7">
    <location>
        <begin position="1"/>
        <end position="19"/>
    </location>
</feature>
<evidence type="ECO:0000256" key="3">
    <source>
        <dbReference type="ARBA" id="ARBA00012027"/>
    </source>
</evidence>
<dbReference type="PANTHER" id="PTHR43856">
    <property type="entry name" value="CARDIOLIPIN HYDROLASE"/>
    <property type="match status" value="1"/>
</dbReference>
<accession>A0A6L7EWQ4</accession>
<keyword evidence="10" id="KW-1185">Reference proteome</keyword>
<evidence type="ECO:0000256" key="2">
    <source>
        <dbReference type="ARBA" id="ARBA00008664"/>
    </source>
</evidence>
<reference evidence="9 10" key="1">
    <citation type="submission" date="2019-12" db="EMBL/GenBank/DDBJ databases">
        <authorList>
            <person name="Kun Z."/>
        </authorList>
    </citation>
    <scope>NUCLEOTIDE SEQUENCE [LARGE SCALE GENOMIC DNA]</scope>
    <source>
        <strain evidence="9 10">YIM 123512</strain>
    </source>
</reference>
<feature type="chain" id="PRO_5039431430" description="phospholipase D" evidence="7">
    <location>
        <begin position="20"/>
        <end position="443"/>
    </location>
</feature>
<keyword evidence="5" id="KW-0442">Lipid degradation</keyword>
<feature type="domain" description="Phospholipase D-like" evidence="8">
    <location>
        <begin position="72"/>
        <end position="203"/>
    </location>
</feature>
<evidence type="ECO:0000256" key="5">
    <source>
        <dbReference type="ARBA" id="ARBA00022963"/>
    </source>
</evidence>
<proteinExistence type="inferred from homology"/>
<evidence type="ECO:0000256" key="6">
    <source>
        <dbReference type="ARBA" id="ARBA00023098"/>
    </source>
</evidence>
<evidence type="ECO:0000259" key="8">
    <source>
        <dbReference type="Pfam" id="PF13091"/>
    </source>
</evidence>
<dbReference type="EC" id="3.1.4.4" evidence="3"/>
<comment type="caution">
    <text evidence="9">The sequence shown here is derived from an EMBL/GenBank/DDBJ whole genome shotgun (WGS) entry which is preliminary data.</text>
</comment>
<evidence type="ECO:0000256" key="4">
    <source>
        <dbReference type="ARBA" id="ARBA00022801"/>
    </source>
</evidence>
<dbReference type="RefSeq" id="WP_160879137.1">
    <property type="nucleotide sequence ID" value="NZ_WUEK01000011.1"/>
</dbReference>
<evidence type="ECO:0000313" key="9">
    <source>
        <dbReference type="EMBL" id="MXG91200.1"/>
    </source>
</evidence>
<name>A0A6L7EWQ4_9ACTN</name>
<evidence type="ECO:0000256" key="7">
    <source>
        <dbReference type="SAM" id="SignalP"/>
    </source>
</evidence>
<dbReference type="EMBL" id="WUEK01000011">
    <property type="protein sequence ID" value="MXG91200.1"/>
    <property type="molecule type" value="Genomic_DNA"/>
</dbReference>
<dbReference type="InterPro" id="IPR025202">
    <property type="entry name" value="PLD-like_dom"/>
</dbReference>
<dbReference type="AlphaFoldDB" id="A0A6L7EWQ4"/>
<comment type="similarity">
    <text evidence="2">Belongs to the phospholipase D family.</text>
</comment>
<protein>
    <recommendedName>
        <fullName evidence="3">phospholipase D</fullName>
        <ecNumber evidence="3">3.1.4.4</ecNumber>
    </recommendedName>
</protein>
<keyword evidence="6" id="KW-0443">Lipid metabolism</keyword>
<keyword evidence="7" id="KW-0732">Signal</keyword>
<dbReference type="GO" id="GO:0004630">
    <property type="term" value="F:phospholipase D activity"/>
    <property type="evidence" value="ECO:0007669"/>
    <property type="project" value="UniProtKB-EC"/>
</dbReference>
<dbReference type="Proteomes" id="UP000473325">
    <property type="component" value="Unassembled WGS sequence"/>
</dbReference>
<evidence type="ECO:0000313" key="10">
    <source>
        <dbReference type="Proteomes" id="UP000473325"/>
    </source>
</evidence>
<comment type="catalytic activity">
    <reaction evidence="1">
        <text>a 1,2-diacyl-sn-glycero-3-phosphocholine + H2O = a 1,2-diacyl-sn-glycero-3-phosphate + choline + H(+)</text>
        <dbReference type="Rhea" id="RHEA:14445"/>
        <dbReference type="ChEBI" id="CHEBI:15354"/>
        <dbReference type="ChEBI" id="CHEBI:15377"/>
        <dbReference type="ChEBI" id="CHEBI:15378"/>
        <dbReference type="ChEBI" id="CHEBI:57643"/>
        <dbReference type="ChEBI" id="CHEBI:58608"/>
        <dbReference type="EC" id="3.1.4.4"/>
    </reaction>
</comment>
<dbReference type="GO" id="GO:0016042">
    <property type="term" value="P:lipid catabolic process"/>
    <property type="evidence" value="ECO:0007669"/>
    <property type="project" value="UniProtKB-KW"/>
</dbReference>
<dbReference type="PANTHER" id="PTHR43856:SF1">
    <property type="entry name" value="MITOCHONDRIAL CARDIOLIPIN HYDROLASE"/>
    <property type="match status" value="1"/>
</dbReference>
<keyword evidence="4" id="KW-0378">Hydrolase</keyword>
<evidence type="ECO:0000256" key="1">
    <source>
        <dbReference type="ARBA" id="ARBA00000798"/>
    </source>
</evidence>